<gene>
    <name evidence="5" type="ORF">ALEPTO_LOCUS6359</name>
</gene>
<evidence type="ECO:0000256" key="1">
    <source>
        <dbReference type="ARBA" id="ARBA00022441"/>
    </source>
</evidence>
<comment type="caution">
    <text evidence="5">The sequence shown here is derived from an EMBL/GenBank/DDBJ whole genome shotgun (WGS) entry which is preliminary data.</text>
</comment>
<dbReference type="Gene3D" id="2.70.50.70">
    <property type="match status" value="1"/>
</dbReference>
<keyword evidence="4" id="KW-0732">Signal</keyword>
<evidence type="ECO:0000313" key="6">
    <source>
        <dbReference type="Proteomes" id="UP000789508"/>
    </source>
</evidence>
<proteinExistence type="predicted"/>
<name>A0A9N9BCM0_9GLOM</name>
<feature type="transmembrane region" description="Helical" evidence="3">
    <location>
        <begin position="595"/>
        <end position="618"/>
    </location>
</feature>
<evidence type="ECO:0000313" key="5">
    <source>
        <dbReference type="EMBL" id="CAG8561197.1"/>
    </source>
</evidence>
<dbReference type="InterPro" id="IPR015915">
    <property type="entry name" value="Kelch-typ_b-propeller"/>
</dbReference>
<dbReference type="PANTHER" id="PTHR46093:SF18">
    <property type="entry name" value="FIBRONECTIN TYPE-III DOMAIN-CONTAINING PROTEIN"/>
    <property type="match status" value="1"/>
</dbReference>
<protein>
    <submittedName>
        <fullName evidence="5">6301_t:CDS:1</fullName>
    </submittedName>
</protein>
<dbReference type="OrthoDB" id="432528at2759"/>
<dbReference type="Pfam" id="PF24681">
    <property type="entry name" value="Kelch_KLHDC2_KLHL20_DRC7"/>
    <property type="match status" value="1"/>
</dbReference>
<keyword evidence="1" id="KW-0880">Kelch repeat</keyword>
<accession>A0A9N9BCM0</accession>
<keyword evidence="3" id="KW-1133">Transmembrane helix</keyword>
<dbReference type="EMBL" id="CAJVPS010002137">
    <property type="protein sequence ID" value="CAG8561197.1"/>
    <property type="molecule type" value="Genomic_DNA"/>
</dbReference>
<evidence type="ECO:0000256" key="4">
    <source>
        <dbReference type="SAM" id="SignalP"/>
    </source>
</evidence>
<keyword evidence="3" id="KW-0472">Membrane</keyword>
<evidence type="ECO:0000256" key="2">
    <source>
        <dbReference type="ARBA" id="ARBA00022737"/>
    </source>
</evidence>
<dbReference type="PANTHER" id="PTHR46093">
    <property type="entry name" value="ACYL-COA-BINDING DOMAIN-CONTAINING PROTEIN 5"/>
    <property type="match status" value="1"/>
</dbReference>
<dbReference type="Gene3D" id="2.120.10.80">
    <property type="entry name" value="Kelch-type beta propeller"/>
    <property type="match status" value="2"/>
</dbReference>
<keyword evidence="3" id="KW-0812">Transmembrane</keyword>
<dbReference type="AlphaFoldDB" id="A0A9N9BCM0"/>
<feature type="signal peptide" evidence="4">
    <location>
        <begin position="1"/>
        <end position="16"/>
    </location>
</feature>
<reference evidence="5" key="1">
    <citation type="submission" date="2021-06" db="EMBL/GenBank/DDBJ databases">
        <authorList>
            <person name="Kallberg Y."/>
            <person name="Tangrot J."/>
            <person name="Rosling A."/>
        </authorList>
    </citation>
    <scope>NUCLEOTIDE SEQUENCE</scope>
    <source>
        <strain evidence="5">FL130A</strain>
    </source>
</reference>
<feature type="chain" id="PRO_5040156739" evidence="4">
    <location>
        <begin position="17"/>
        <end position="711"/>
    </location>
</feature>
<sequence>MKLFSIFALCVVAVSAHTSMLYPLPRGHPQNPNAAENDTECITAPLNECKNSTKVKTFPCGGYPIDSKITQIFHAGEVINVSFWNSNFSNGPQPGREHDDQARHNGGQCEFSLSYDGGKTYTVIATYHKTCPDIYFNWTVKIPAAAPSCDNPGKCIFSWTWIPNDGQREFWQNCADVILIGTSTKPLPIIDITRANLPIFNINMTPPGDPNNTGNFKGSGPFSSDILANLALNIGGIDPASLPRDGSNAALIGKKIYFIGGKTTPPQKINTYLLDLTSDFIVTKPNFVEVFGFGNGNISSPVWTAACVKKEDETIYIFGGSDASQSTLPKVNTMYTIKLSNDTFLDWTTSLPNQGEAWPSARDGIVPVIDNLSRIFIWGGFNEEQDNKTMYVFESSNWKSYIFDNAPNPRASYSATLLDDGRIIYIGGISRSPYPEVNFFELLIFDTIKLEWNIQISKSDNGKPIKNRAHHSALLHTDSISIILYGGVYEPIENQIPNDDSLYILNTKTWTWSQQSIPSLPYMNVTRNHTAVMYDGYMIIALGVYGDGFLTPEVKVMDVTNLSSLAWVPTYKVRTIPTTGSTNITTEDEKQINKMLIIGCTFGGGLVIIAFVLCFIIMRRNKFGSYIITQNGRVSEDLDKGQETSNILNINPIGFPIDAQDPNPFISQYRFPMLQFDPLYKKYSRLYQYNPISLYMDMYHYKQDSSDKDDQ</sequence>
<evidence type="ECO:0000256" key="3">
    <source>
        <dbReference type="SAM" id="Phobius"/>
    </source>
</evidence>
<keyword evidence="6" id="KW-1185">Reference proteome</keyword>
<organism evidence="5 6">
    <name type="scientific">Ambispora leptoticha</name>
    <dbReference type="NCBI Taxonomy" id="144679"/>
    <lineage>
        <taxon>Eukaryota</taxon>
        <taxon>Fungi</taxon>
        <taxon>Fungi incertae sedis</taxon>
        <taxon>Mucoromycota</taxon>
        <taxon>Glomeromycotina</taxon>
        <taxon>Glomeromycetes</taxon>
        <taxon>Archaeosporales</taxon>
        <taxon>Ambisporaceae</taxon>
        <taxon>Ambispora</taxon>
    </lineage>
</organism>
<dbReference type="SUPFAM" id="SSF117281">
    <property type="entry name" value="Kelch motif"/>
    <property type="match status" value="1"/>
</dbReference>
<keyword evidence="2" id="KW-0677">Repeat</keyword>
<dbReference type="Proteomes" id="UP000789508">
    <property type="component" value="Unassembled WGS sequence"/>
</dbReference>